<protein>
    <submittedName>
        <fullName evidence="3">Uncharacterized protein</fullName>
    </submittedName>
</protein>
<feature type="region of interest" description="Disordered" evidence="2">
    <location>
        <begin position="183"/>
        <end position="214"/>
    </location>
</feature>
<evidence type="ECO:0000313" key="4">
    <source>
        <dbReference type="Proteomes" id="UP001642464"/>
    </source>
</evidence>
<feature type="coiled-coil region" evidence="1">
    <location>
        <begin position="385"/>
        <end position="419"/>
    </location>
</feature>
<sequence length="1208" mass="136102">MEAGDEDLDALDAEDALALEDTQPVMEPTLEDTQPALETAEPVVEVELGRKADMVINLDDDEIPTTQRDEAEVETSPPVDDSQPRDVFCFTHHDVNMPDSQPISSCGGVYPSCQTVDVNEMLTIPFDVMGADFPPEPVTQIRSRQPPSSKEELDGLIKHYELMSLRMSQSVPEKAVVTEGPMDLNGPNGSQCGEPEMPDKPSLSTKSEMPDKPSLSTIDEEIKKLELLGTQCLSSDSLRNLWPCVHTEGAAAGGTKGQSFFNLLMAVAAYVDLFLLARLQAKPSGLLQSKPDGVVLEDGWLDGPGSKDMDLSRSLEILARLQVGSDITPAGQVLRCLHDVWGVLQQLDSLQADFLDEAVGQDPKTLWQCMKHCRGATGGTHEGSVESLTKSLESLKIENQLLKSENVELKRRLASDANQVAPKGEDGLGDGEHLSDDAIRKRMGRMFKPRADGTHEKFLISVKLESEKRESMTVRVKAQWATEDKMRDTLKLTEFDKYENKTMYWYEEELVAEYEQQVSKRRKEESSFETEALVGEHLVLIRSLVQFLTNRLLITKMTDIIARLEDSHNKVNDVYASGAVEGYGKECLAEKGLEDTLKEHYKQAPASKLKRLANSAAQEMTENASAAVVLRKAGAVSKDNMKNAERDLHQLFRSLGLSLPITPWPMKFGLAYLHRLRFSDWFTYLMKNHPELLLGGYDLESGHYMKLLQSYWQNVEVGMPDHMVFNVDDQRSLTQCVPYYIHLDEGTSLRKSAVMVYQMQPVFGRGTALKFAEMLAAEESRSESAMHHLMSQSMLHNQKGVTWKSRFLLACVPKKLYSKKFAKNFDRILDVFSDEIVELMVNGLRIHGRVWYFIPMGCKGDAPALGKAGHFTRTFMNLGYNKGICPECLAGYLDYPFEDNRRLPSWEGTMGVVNPWSEGQESPLLQIPFRPTAPHLFWRKDPFHIWKQSLGGHWIASSIILLLDFKVFGQSSVEEGLELAYQDYNFFVKKEFAGKHVSHLKHFTRQILHFSKQESFPHSRPKGSDVMLITRWLSALLARGPYDPEKGGRSGRSLVSHPPQPHHAEFFRAMASGNNAALQFFRQMHTNGIWLLRSVAQDMCSAAFSFTDAYACLAKLCHQQKLARFHLEPSYHYWHHFGVEYRQRLENGDTYIYSCACDCCEADEDFVGKIAKISKAVHASTVSLRVLERYLLMCRAVFSDDDLLTITS</sequence>
<gene>
    <name evidence="3" type="ORF">SCF082_LOCUS40955</name>
</gene>
<keyword evidence="1" id="KW-0175">Coiled coil</keyword>
<proteinExistence type="predicted"/>
<dbReference type="Proteomes" id="UP001642464">
    <property type="component" value="Unassembled WGS sequence"/>
</dbReference>
<accession>A0ABP0QHF9</accession>
<reference evidence="3 4" key="1">
    <citation type="submission" date="2024-02" db="EMBL/GenBank/DDBJ databases">
        <authorList>
            <person name="Chen Y."/>
            <person name="Shah S."/>
            <person name="Dougan E. K."/>
            <person name="Thang M."/>
            <person name="Chan C."/>
        </authorList>
    </citation>
    <scope>NUCLEOTIDE SEQUENCE [LARGE SCALE GENOMIC DNA]</scope>
</reference>
<keyword evidence="4" id="KW-1185">Reference proteome</keyword>
<feature type="compositionally biased region" description="Acidic residues" evidence="2">
    <location>
        <begin position="1"/>
        <end position="18"/>
    </location>
</feature>
<comment type="caution">
    <text evidence="3">The sequence shown here is derived from an EMBL/GenBank/DDBJ whole genome shotgun (WGS) entry which is preliminary data.</text>
</comment>
<feature type="region of interest" description="Disordered" evidence="2">
    <location>
        <begin position="1"/>
        <end position="37"/>
    </location>
</feature>
<organism evidence="3 4">
    <name type="scientific">Durusdinium trenchii</name>
    <dbReference type="NCBI Taxonomy" id="1381693"/>
    <lineage>
        <taxon>Eukaryota</taxon>
        <taxon>Sar</taxon>
        <taxon>Alveolata</taxon>
        <taxon>Dinophyceae</taxon>
        <taxon>Suessiales</taxon>
        <taxon>Symbiodiniaceae</taxon>
        <taxon>Durusdinium</taxon>
    </lineage>
</organism>
<name>A0ABP0QHF9_9DINO</name>
<evidence type="ECO:0000256" key="1">
    <source>
        <dbReference type="SAM" id="Coils"/>
    </source>
</evidence>
<dbReference type="EMBL" id="CAXAMM010039462">
    <property type="protein sequence ID" value="CAK9086586.1"/>
    <property type="molecule type" value="Genomic_DNA"/>
</dbReference>
<evidence type="ECO:0000256" key="2">
    <source>
        <dbReference type="SAM" id="MobiDB-lite"/>
    </source>
</evidence>
<feature type="region of interest" description="Disordered" evidence="2">
    <location>
        <begin position="60"/>
        <end position="84"/>
    </location>
</feature>
<evidence type="ECO:0000313" key="3">
    <source>
        <dbReference type="EMBL" id="CAK9086586.1"/>
    </source>
</evidence>